<dbReference type="FunFam" id="3.40.50.300:FF:000145">
    <property type="entry name" value="probable ATP-dependent RNA helicase DHX40"/>
    <property type="match status" value="1"/>
</dbReference>
<dbReference type="Pfam" id="PF07717">
    <property type="entry name" value="OB_NTP_bind"/>
    <property type="match status" value="1"/>
</dbReference>
<dbReference type="GO" id="GO:0005730">
    <property type="term" value="C:nucleolus"/>
    <property type="evidence" value="ECO:0007669"/>
    <property type="project" value="TreeGrafter"/>
</dbReference>
<evidence type="ECO:0000313" key="11">
    <source>
        <dbReference type="Proteomes" id="UP000235388"/>
    </source>
</evidence>
<feature type="region of interest" description="Disordered" evidence="7">
    <location>
        <begin position="1"/>
        <end position="50"/>
    </location>
</feature>
<dbReference type="SUPFAM" id="SSF52540">
    <property type="entry name" value="P-loop containing nucleoside triphosphate hydrolases"/>
    <property type="match status" value="1"/>
</dbReference>
<dbReference type="EC" id="3.6.4.13" evidence="1"/>
<dbReference type="STRING" id="200324.A0A2N5UH01"/>
<dbReference type="AlphaFoldDB" id="A0A2N5UH01"/>
<evidence type="ECO:0000256" key="1">
    <source>
        <dbReference type="ARBA" id="ARBA00012552"/>
    </source>
</evidence>
<evidence type="ECO:0000256" key="5">
    <source>
        <dbReference type="ARBA" id="ARBA00022840"/>
    </source>
</evidence>
<evidence type="ECO:0000256" key="2">
    <source>
        <dbReference type="ARBA" id="ARBA00022741"/>
    </source>
</evidence>
<dbReference type="Pfam" id="PF00271">
    <property type="entry name" value="Helicase_C"/>
    <property type="match status" value="1"/>
</dbReference>
<dbReference type="SMART" id="SM00490">
    <property type="entry name" value="HELICc"/>
    <property type="match status" value="1"/>
</dbReference>
<dbReference type="CDD" id="cd18791">
    <property type="entry name" value="SF2_C_RHA"/>
    <property type="match status" value="1"/>
</dbReference>
<dbReference type="PANTHER" id="PTHR18934:SF118">
    <property type="entry name" value="ATP-DEPENDENT RNA HELICASE DHX33"/>
    <property type="match status" value="1"/>
</dbReference>
<evidence type="ECO:0000256" key="3">
    <source>
        <dbReference type="ARBA" id="ARBA00022801"/>
    </source>
</evidence>
<dbReference type="EMBL" id="PGCJ01000230">
    <property type="protein sequence ID" value="PLW37019.1"/>
    <property type="molecule type" value="Genomic_DNA"/>
</dbReference>
<feature type="domain" description="Helicase ATP-binding" evidence="8">
    <location>
        <begin position="71"/>
        <end position="264"/>
    </location>
</feature>
<gene>
    <name evidence="10" type="ORF">PCANC_14016</name>
</gene>
<dbReference type="Proteomes" id="UP000235388">
    <property type="component" value="Unassembled WGS sequence"/>
</dbReference>
<keyword evidence="2" id="KW-0547">Nucleotide-binding</keyword>
<dbReference type="InterPro" id="IPR014001">
    <property type="entry name" value="Helicase_ATP-bd"/>
</dbReference>
<dbReference type="Gene3D" id="1.20.120.1080">
    <property type="match status" value="1"/>
</dbReference>
<proteinExistence type="predicted"/>
<dbReference type="InterPro" id="IPR011545">
    <property type="entry name" value="DEAD/DEAH_box_helicase_dom"/>
</dbReference>
<evidence type="ECO:0000313" key="10">
    <source>
        <dbReference type="EMBL" id="PLW37019.1"/>
    </source>
</evidence>
<dbReference type="SMART" id="SM00487">
    <property type="entry name" value="DEXDc"/>
    <property type="match status" value="1"/>
</dbReference>
<dbReference type="Pfam" id="PF21010">
    <property type="entry name" value="HA2_C"/>
    <property type="match status" value="1"/>
</dbReference>
<dbReference type="GO" id="GO:0003724">
    <property type="term" value="F:RNA helicase activity"/>
    <property type="evidence" value="ECO:0007669"/>
    <property type="project" value="UniProtKB-EC"/>
</dbReference>
<evidence type="ECO:0000259" key="8">
    <source>
        <dbReference type="PROSITE" id="PS51192"/>
    </source>
</evidence>
<dbReference type="SMART" id="SM00847">
    <property type="entry name" value="HA2"/>
    <property type="match status" value="1"/>
</dbReference>
<dbReference type="Pfam" id="PF04408">
    <property type="entry name" value="WHD_HA2"/>
    <property type="match status" value="1"/>
</dbReference>
<keyword evidence="11" id="KW-1185">Reference proteome</keyword>
<dbReference type="PANTHER" id="PTHR18934">
    <property type="entry name" value="ATP-DEPENDENT RNA HELICASE"/>
    <property type="match status" value="1"/>
</dbReference>
<name>A0A2N5UH01_9BASI</name>
<evidence type="ECO:0000259" key="9">
    <source>
        <dbReference type="PROSITE" id="PS51194"/>
    </source>
</evidence>
<dbReference type="InterPro" id="IPR001650">
    <property type="entry name" value="Helicase_C-like"/>
</dbReference>
<evidence type="ECO:0000256" key="6">
    <source>
        <dbReference type="ARBA" id="ARBA00047984"/>
    </source>
</evidence>
<dbReference type="PROSITE" id="PS51192">
    <property type="entry name" value="HELICASE_ATP_BIND_1"/>
    <property type="match status" value="1"/>
</dbReference>
<dbReference type="OrthoDB" id="10253254at2759"/>
<dbReference type="PROSITE" id="PS51194">
    <property type="entry name" value="HELICASE_CTER"/>
    <property type="match status" value="1"/>
</dbReference>
<sequence>MANHHTKFYQSDSDAEDEPETFSKLDSGKKPNPKGPLHQNGTTDKQRRDKAEALALAQRQLPIYAGKEAIINETFNNDTLVILGETGCGKTTQIPQYLIGPEYHKLLNNPTKPIKVVVTQPRRVAAMSLATRVSEEVGCRLGTTVGYTVRFDDCSEQKTRLKYVTDGTLLQEMLSDKLLSNYDIVIIDEAHERSLRTDMLLGFLKGIQRTRRTLAEECSDFPKNKSNQQASTPARPLKVIIMSATIDAERFSQFFDDAKILYVKGRQYPVTLFYAQEPQEDYVESAVKTALQIHAKYPLGDLLIFLTGQDEIENMQAQLQMYADDLTPKMFKMIICPLYAKLPPSQQQRVFQRTPPNSRKFILCTNVAETSITIPGVSYVIDTGFAKVKRFHSMAGVEELRPEPISQSSANQRTGRAGRECPGKCWRLYSQETFNSLAKITEPEIKRCSLSFAILHLLATGVEDIFSFEFMDKPKLDDLKFALVHLALLGALDSGSKINGLGRKMATLPLDPPLARCLLASFEHRCASEVIDLIALLEHFDTLLINTISTRELAQEARRKFIHRDGDHLVLLNILKAYQSATENCPSHVNVKVEQRNWCKENFINPKAMGNVLESRKQLRDRCKRLGLDWSQSSREDKASNSESFGPSAAEEDSSPILCSLLAGLSTQLAIRQPDQSYINPLTKVHVKIHPSSSLYSKGVETFIYHELVHTSSTYARMCSVIKPIWIQDQTNLFNST</sequence>
<protein>
    <recommendedName>
        <fullName evidence="1">RNA helicase</fullName>
        <ecNumber evidence="1">3.6.4.13</ecNumber>
    </recommendedName>
</protein>
<evidence type="ECO:0000256" key="7">
    <source>
        <dbReference type="SAM" id="MobiDB-lite"/>
    </source>
</evidence>
<dbReference type="Pfam" id="PF00270">
    <property type="entry name" value="DEAD"/>
    <property type="match status" value="1"/>
</dbReference>
<dbReference type="GO" id="GO:0005524">
    <property type="term" value="F:ATP binding"/>
    <property type="evidence" value="ECO:0007669"/>
    <property type="project" value="UniProtKB-KW"/>
</dbReference>
<dbReference type="GO" id="GO:0003725">
    <property type="term" value="F:double-stranded RNA binding"/>
    <property type="evidence" value="ECO:0007669"/>
    <property type="project" value="TreeGrafter"/>
</dbReference>
<comment type="catalytic activity">
    <reaction evidence="6">
        <text>ATP + H2O = ADP + phosphate + H(+)</text>
        <dbReference type="Rhea" id="RHEA:13065"/>
        <dbReference type="ChEBI" id="CHEBI:15377"/>
        <dbReference type="ChEBI" id="CHEBI:15378"/>
        <dbReference type="ChEBI" id="CHEBI:30616"/>
        <dbReference type="ChEBI" id="CHEBI:43474"/>
        <dbReference type="ChEBI" id="CHEBI:456216"/>
        <dbReference type="EC" id="3.6.4.13"/>
    </reaction>
</comment>
<comment type="caution">
    <text evidence="10">The sequence shown here is derived from an EMBL/GenBank/DDBJ whole genome shotgun (WGS) entry which is preliminary data.</text>
</comment>
<dbReference type="InterPro" id="IPR007502">
    <property type="entry name" value="Helicase-assoc_dom"/>
</dbReference>
<evidence type="ECO:0000256" key="4">
    <source>
        <dbReference type="ARBA" id="ARBA00022806"/>
    </source>
</evidence>
<keyword evidence="3" id="KW-0378">Hydrolase</keyword>
<dbReference type="Gene3D" id="3.40.50.300">
    <property type="entry name" value="P-loop containing nucleotide triphosphate hydrolases"/>
    <property type="match status" value="2"/>
</dbReference>
<reference evidence="10 11" key="1">
    <citation type="submission" date="2017-11" db="EMBL/GenBank/DDBJ databases">
        <title>De novo assembly and phasing of dikaryotic genomes from two isolates of Puccinia coronata f. sp. avenae, the causal agent of oat crown rust.</title>
        <authorList>
            <person name="Miller M.E."/>
            <person name="Zhang Y."/>
            <person name="Omidvar V."/>
            <person name="Sperschneider J."/>
            <person name="Schwessinger B."/>
            <person name="Raley C."/>
            <person name="Palmer J.M."/>
            <person name="Garnica D."/>
            <person name="Upadhyaya N."/>
            <person name="Rathjen J."/>
            <person name="Taylor J.M."/>
            <person name="Park R.F."/>
            <person name="Dodds P.N."/>
            <person name="Hirsch C.D."/>
            <person name="Kianian S.F."/>
            <person name="Figueroa M."/>
        </authorList>
    </citation>
    <scope>NUCLEOTIDE SEQUENCE [LARGE SCALE GENOMIC DNA]</scope>
    <source>
        <strain evidence="10">12NC29</strain>
    </source>
</reference>
<dbReference type="GO" id="GO:0045943">
    <property type="term" value="P:positive regulation of transcription by RNA polymerase I"/>
    <property type="evidence" value="ECO:0007669"/>
    <property type="project" value="TreeGrafter"/>
</dbReference>
<dbReference type="InterPro" id="IPR048333">
    <property type="entry name" value="HA2_WH"/>
</dbReference>
<dbReference type="InterPro" id="IPR011709">
    <property type="entry name" value="DEAD-box_helicase_OB_fold"/>
</dbReference>
<organism evidence="10 11">
    <name type="scientific">Puccinia coronata f. sp. avenae</name>
    <dbReference type="NCBI Taxonomy" id="200324"/>
    <lineage>
        <taxon>Eukaryota</taxon>
        <taxon>Fungi</taxon>
        <taxon>Dikarya</taxon>
        <taxon>Basidiomycota</taxon>
        <taxon>Pucciniomycotina</taxon>
        <taxon>Pucciniomycetes</taxon>
        <taxon>Pucciniales</taxon>
        <taxon>Pucciniaceae</taxon>
        <taxon>Puccinia</taxon>
    </lineage>
</organism>
<accession>A0A2N5UH01</accession>
<keyword evidence="5" id="KW-0067">ATP-binding</keyword>
<dbReference type="GO" id="GO:0016787">
    <property type="term" value="F:hydrolase activity"/>
    <property type="evidence" value="ECO:0007669"/>
    <property type="project" value="UniProtKB-KW"/>
</dbReference>
<dbReference type="InterPro" id="IPR027417">
    <property type="entry name" value="P-loop_NTPase"/>
</dbReference>
<feature type="domain" description="Helicase C-terminal" evidence="9">
    <location>
        <begin position="289"/>
        <end position="466"/>
    </location>
</feature>
<dbReference type="FunFam" id="3.40.50.300:FF:002215">
    <property type="entry name" value="Unplaced genomic scaffold supercont1.5, whole genome shotgun sequence"/>
    <property type="match status" value="1"/>
</dbReference>
<keyword evidence="4" id="KW-0347">Helicase</keyword>